<dbReference type="SMART" id="SM00471">
    <property type="entry name" value="HDc"/>
    <property type="match status" value="1"/>
</dbReference>
<dbReference type="NCBIfam" id="TIGR00277">
    <property type="entry name" value="HDIG"/>
    <property type="match status" value="1"/>
</dbReference>
<dbReference type="Pfam" id="PF01966">
    <property type="entry name" value="HD"/>
    <property type="match status" value="1"/>
</dbReference>
<keyword evidence="4 8" id="KW-0378">Hydrolase</keyword>
<dbReference type="PANTHER" id="PTHR35795:SF1">
    <property type="entry name" value="BIS(5'-NUCLEOSYL)-TETRAPHOSPHATASE, SYMMETRICAL"/>
    <property type="match status" value="1"/>
</dbReference>
<dbReference type="InterPro" id="IPR006674">
    <property type="entry name" value="HD_domain"/>
</dbReference>
<protein>
    <recommendedName>
        <fullName evidence="1">bis(5'-nucleosyl)-tetraphosphatase (symmetrical)</fullName>
        <ecNumber evidence="1">3.6.1.41</ecNumber>
    </recommendedName>
</protein>
<keyword evidence="2" id="KW-0479">Metal-binding</keyword>
<comment type="catalytic activity">
    <reaction evidence="6">
        <text>P(1),P(4)-bis(5'-adenosyl) tetraphosphate + H2O = 2 ADP + 2 H(+)</text>
        <dbReference type="Rhea" id="RHEA:24252"/>
        <dbReference type="ChEBI" id="CHEBI:15377"/>
        <dbReference type="ChEBI" id="CHEBI:15378"/>
        <dbReference type="ChEBI" id="CHEBI:58141"/>
        <dbReference type="ChEBI" id="CHEBI:456216"/>
        <dbReference type="EC" id="3.6.1.41"/>
    </reaction>
</comment>
<reference evidence="8" key="2">
    <citation type="submission" date="2021-04" db="EMBL/GenBank/DDBJ databases">
        <authorList>
            <person name="Gilroy R."/>
        </authorList>
    </citation>
    <scope>NUCLEOTIDE SEQUENCE</scope>
    <source>
        <strain evidence="8">1282</strain>
    </source>
</reference>
<evidence type="ECO:0000256" key="4">
    <source>
        <dbReference type="ARBA" id="ARBA00022801"/>
    </source>
</evidence>
<dbReference type="GO" id="GO:0000166">
    <property type="term" value="F:nucleotide binding"/>
    <property type="evidence" value="ECO:0007669"/>
    <property type="project" value="UniProtKB-KW"/>
</dbReference>
<evidence type="ECO:0000256" key="3">
    <source>
        <dbReference type="ARBA" id="ARBA00022741"/>
    </source>
</evidence>
<dbReference type="InterPro" id="IPR003607">
    <property type="entry name" value="HD/PDEase_dom"/>
</dbReference>
<keyword evidence="5" id="KW-0408">Iron</keyword>
<accession>A0A9D1YBT6</accession>
<dbReference type="SUPFAM" id="SSF109604">
    <property type="entry name" value="HD-domain/PDEase-like"/>
    <property type="match status" value="1"/>
</dbReference>
<evidence type="ECO:0000256" key="6">
    <source>
        <dbReference type="ARBA" id="ARBA00049417"/>
    </source>
</evidence>
<dbReference type="InterPro" id="IPR005249">
    <property type="entry name" value="YqeK"/>
</dbReference>
<feature type="domain" description="HD/PDEase" evidence="7">
    <location>
        <begin position="14"/>
        <end position="142"/>
    </location>
</feature>
<dbReference type="GO" id="GO:0046872">
    <property type="term" value="F:metal ion binding"/>
    <property type="evidence" value="ECO:0007669"/>
    <property type="project" value="UniProtKB-KW"/>
</dbReference>
<evidence type="ECO:0000256" key="2">
    <source>
        <dbReference type="ARBA" id="ARBA00022723"/>
    </source>
</evidence>
<dbReference type="NCBIfam" id="TIGR00488">
    <property type="entry name" value="bis(5'-nucleosyl)-tetraphosphatase (symmetrical) YqeK"/>
    <property type="match status" value="1"/>
</dbReference>
<keyword evidence="3" id="KW-0547">Nucleotide-binding</keyword>
<dbReference type="PANTHER" id="PTHR35795">
    <property type="entry name" value="SLR1885 PROTEIN"/>
    <property type="match status" value="1"/>
</dbReference>
<gene>
    <name evidence="8" type="primary">yqeK</name>
    <name evidence="8" type="ORF">H9838_03675</name>
</gene>
<name>A0A9D1YBT6_9FIRM</name>
<dbReference type="EMBL" id="DXDU01000059">
    <property type="protein sequence ID" value="HIY26256.1"/>
    <property type="molecule type" value="Genomic_DNA"/>
</dbReference>
<dbReference type="InterPro" id="IPR051094">
    <property type="entry name" value="Diverse_Catalytic_Enzymes"/>
</dbReference>
<dbReference type="AlphaFoldDB" id="A0A9D1YBT6"/>
<comment type="caution">
    <text evidence="8">The sequence shown here is derived from an EMBL/GenBank/DDBJ whole genome shotgun (WGS) entry which is preliminary data.</text>
</comment>
<dbReference type="Proteomes" id="UP000823915">
    <property type="component" value="Unassembled WGS sequence"/>
</dbReference>
<proteinExistence type="predicted"/>
<evidence type="ECO:0000313" key="8">
    <source>
        <dbReference type="EMBL" id="HIY26256.1"/>
    </source>
</evidence>
<organism evidence="8 9">
    <name type="scientific">Candidatus Acutalibacter pullistercoris</name>
    <dbReference type="NCBI Taxonomy" id="2838418"/>
    <lineage>
        <taxon>Bacteria</taxon>
        <taxon>Bacillati</taxon>
        <taxon>Bacillota</taxon>
        <taxon>Clostridia</taxon>
        <taxon>Eubacteriales</taxon>
        <taxon>Acutalibacteraceae</taxon>
        <taxon>Acutalibacter</taxon>
    </lineage>
</organism>
<reference evidence="8" key="1">
    <citation type="journal article" date="2021" name="PeerJ">
        <title>Extensive microbial diversity within the chicken gut microbiome revealed by metagenomics and culture.</title>
        <authorList>
            <person name="Gilroy R."/>
            <person name="Ravi A."/>
            <person name="Getino M."/>
            <person name="Pursley I."/>
            <person name="Horton D.L."/>
            <person name="Alikhan N.F."/>
            <person name="Baker D."/>
            <person name="Gharbi K."/>
            <person name="Hall N."/>
            <person name="Watson M."/>
            <person name="Adriaenssens E.M."/>
            <person name="Foster-Nyarko E."/>
            <person name="Jarju S."/>
            <person name="Secka A."/>
            <person name="Antonio M."/>
            <person name="Oren A."/>
            <person name="Chaudhuri R.R."/>
            <person name="La Ragione R."/>
            <person name="Hildebrand F."/>
            <person name="Pallen M.J."/>
        </authorList>
    </citation>
    <scope>NUCLEOTIDE SEQUENCE</scope>
    <source>
        <strain evidence="8">1282</strain>
    </source>
</reference>
<dbReference type="InterPro" id="IPR006675">
    <property type="entry name" value="HDIG_dom"/>
</dbReference>
<evidence type="ECO:0000256" key="1">
    <source>
        <dbReference type="ARBA" id="ARBA00012506"/>
    </source>
</evidence>
<evidence type="ECO:0000259" key="7">
    <source>
        <dbReference type="SMART" id="SM00471"/>
    </source>
</evidence>
<sequence length="193" mass="21657">MTFEQYEQEVKRHLTQGRFYHSQCVAAEAEKLARRYGADPEKARLCGILHDVMKDTPPQEQLKILEKSGIILTVAQRRNRKLWHALSGAAYLRDELGIADQEILGAVECHTSGKGGMSLLDKVLFVADYISADRDYPGVEELRVTAYRSLEEAMVEGIRFTVDELMGQELPVAAESIEAYNDAIITLQEQKGA</sequence>
<evidence type="ECO:0000256" key="5">
    <source>
        <dbReference type="ARBA" id="ARBA00023004"/>
    </source>
</evidence>
<dbReference type="EC" id="3.6.1.41" evidence="1"/>
<dbReference type="GO" id="GO:0008803">
    <property type="term" value="F:bis(5'-nucleosyl)-tetraphosphatase (symmetrical) activity"/>
    <property type="evidence" value="ECO:0007669"/>
    <property type="project" value="UniProtKB-EC"/>
</dbReference>
<dbReference type="Gene3D" id="1.10.3210.10">
    <property type="entry name" value="Hypothetical protein af1432"/>
    <property type="match status" value="1"/>
</dbReference>
<evidence type="ECO:0000313" key="9">
    <source>
        <dbReference type="Proteomes" id="UP000823915"/>
    </source>
</evidence>